<evidence type="ECO:0000313" key="3">
    <source>
        <dbReference type="Proteomes" id="UP000077248"/>
    </source>
</evidence>
<dbReference type="GeneID" id="29109792"/>
<accession>A0A177E071</accession>
<sequence>MDYGYAAPMESPFVIPHEDVEALGTSKAFCALRRHLARDADFCATHSQCSPQAKQTYLLHRDMLHALIMPVVTLFSRASTLASAALCTQRASDLELAFSGESRSAFIGLQCFITEEADWCRTRGCPACVVTATLSTDSHIRLTIAASLLSTANIATPTQEEPPQDIEDKTLPPLPHILPALQHAVINDPFWEGSEIWGYILSRATQLSAGIQALIAECVNLESLVSSPTTERPGSKRGLTHPTVPFVVSGQAVQEKGVKLRKSKLAKRQLRLRDEEVELMRRVAMQCWAKAQVPKHVRGEVLGLGDSKRTRSLTCP</sequence>
<evidence type="ECO:0000313" key="2">
    <source>
        <dbReference type="EMBL" id="RYN72250.1"/>
    </source>
</evidence>
<dbReference type="EMBL" id="PDXD01000027">
    <property type="protein sequence ID" value="RYN72250.1"/>
    <property type="molecule type" value="Genomic_DNA"/>
</dbReference>
<organism evidence="1 3">
    <name type="scientific">Alternaria alternata</name>
    <name type="common">Alternaria rot fungus</name>
    <name type="synonym">Torula alternata</name>
    <dbReference type="NCBI Taxonomy" id="5599"/>
    <lineage>
        <taxon>Eukaryota</taxon>
        <taxon>Fungi</taxon>
        <taxon>Dikarya</taxon>
        <taxon>Ascomycota</taxon>
        <taxon>Pezizomycotina</taxon>
        <taxon>Dothideomycetes</taxon>
        <taxon>Pleosporomycetidae</taxon>
        <taxon>Pleosporales</taxon>
        <taxon>Pleosporineae</taxon>
        <taxon>Pleosporaceae</taxon>
        <taxon>Alternaria</taxon>
        <taxon>Alternaria sect. Alternaria</taxon>
        <taxon>Alternaria alternata complex</taxon>
    </lineage>
</organism>
<dbReference type="Proteomes" id="UP000077248">
    <property type="component" value="Unassembled WGS sequence"/>
</dbReference>
<protein>
    <submittedName>
        <fullName evidence="1">Uncharacterized protein</fullName>
    </submittedName>
</protein>
<keyword evidence="3" id="KW-1185">Reference proteome</keyword>
<dbReference type="AlphaFoldDB" id="A0A177E071"/>
<proteinExistence type="predicted"/>
<name>A0A177E071_ALTAL</name>
<dbReference type="OMA" id="ARSAFAW"/>
<dbReference type="RefSeq" id="XP_018390795.1">
    <property type="nucleotide sequence ID" value="XM_018524198.1"/>
</dbReference>
<dbReference type="VEuPathDB" id="FungiDB:CC77DRAFT_1016351"/>
<dbReference type="Proteomes" id="UP000291422">
    <property type="component" value="Unassembled WGS sequence"/>
</dbReference>
<evidence type="ECO:0000313" key="4">
    <source>
        <dbReference type="Proteomes" id="UP000291422"/>
    </source>
</evidence>
<reference evidence="4" key="2">
    <citation type="journal article" date="2019" name="bioRxiv">
        <title>Genomics, evolutionary history and diagnostics of the Alternaria alternata species group including apple and Asian pear pathotypes.</title>
        <authorList>
            <person name="Armitage A.D."/>
            <person name="Cockerton H.M."/>
            <person name="Sreenivasaprasad S."/>
            <person name="Woodhall J.W."/>
            <person name="Lane C.R."/>
            <person name="Harrison R.J."/>
            <person name="Clarkson J.P."/>
        </authorList>
    </citation>
    <scope>NUCLEOTIDE SEQUENCE [LARGE SCALE GENOMIC DNA]</scope>
    <source>
        <strain evidence="4">FERA 1177</strain>
    </source>
</reference>
<gene>
    <name evidence="2" type="ORF">AA0117_g8805</name>
    <name evidence="1" type="ORF">CC77DRAFT_1016351</name>
</gene>
<dbReference type="KEGG" id="aalt:CC77DRAFT_1016351"/>
<evidence type="ECO:0000313" key="1">
    <source>
        <dbReference type="EMBL" id="OAG25374.1"/>
    </source>
</evidence>
<dbReference type="EMBL" id="KV441470">
    <property type="protein sequence ID" value="OAG25374.1"/>
    <property type="molecule type" value="Genomic_DNA"/>
</dbReference>
<reference evidence="1 3" key="1">
    <citation type="submission" date="2016-05" db="EMBL/GenBank/DDBJ databases">
        <title>Comparative analysis of secretome profiles of manganese(II)-oxidizing ascomycete fungi.</title>
        <authorList>
            <consortium name="DOE Joint Genome Institute"/>
            <person name="Zeiner C.A."/>
            <person name="Purvine S.O."/>
            <person name="Zink E.M."/>
            <person name="Wu S."/>
            <person name="Pasa-Tolic L."/>
            <person name="Chaput D.L."/>
            <person name="Haridas S."/>
            <person name="Grigoriev I.V."/>
            <person name="Santelli C.M."/>
            <person name="Hansel C.M."/>
        </authorList>
    </citation>
    <scope>NUCLEOTIDE SEQUENCE [LARGE SCALE GENOMIC DNA]</scope>
    <source>
        <strain evidence="1 3">SRC1lrK2f</strain>
    </source>
</reference>
<reference evidence="2" key="3">
    <citation type="journal article" date="2019" name="J. ISSAAS">
        <title>Genomics, evolutionary history and diagnostics of the Alternaria alternata species group including apple and Asian pear pathotypes.</title>
        <authorList>
            <person name="Armitage A.D."/>
            <person name="Cockerton H.M."/>
            <person name="Sreenivasaprasad S."/>
            <person name="Woodhall J."/>
            <person name="Lane C."/>
            <person name="Harrison R.J."/>
            <person name="Clarkson J.P."/>
        </authorList>
    </citation>
    <scope>NUCLEOTIDE SEQUENCE</scope>
    <source>
        <strain evidence="2">FERA 1177</strain>
    </source>
</reference>